<name>A0A7S7SN85_PALFE</name>
<protein>
    <recommendedName>
        <fullName evidence="3">DUF883 domain-containing protein</fullName>
    </recommendedName>
</protein>
<sequence>MANSSSTSFTDKIADESSALGDRISDGAAQLKAKASELGRRAAEKIDENMTSAADGLDKAASSLHGTAEHLPGVDAVSGFAHSTADRLSATAGYVREHDVDSMMTGVRAIVRKNPGQSLIIAGVVGFLIGRSFKRGSAA</sequence>
<organism evidence="1 2">
    <name type="scientific">Paludibaculum fermentans</name>
    <dbReference type="NCBI Taxonomy" id="1473598"/>
    <lineage>
        <taxon>Bacteria</taxon>
        <taxon>Pseudomonadati</taxon>
        <taxon>Acidobacteriota</taxon>
        <taxon>Terriglobia</taxon>
        <taxon>Bryobacterales</taxon>
        <taxon>Bryobacteraceae</taxon>
        <taxon>Paludibaculum</taxon>
    </lineage>
</organism>
<accession>A0A7S7SN85</accession>
<dbReference type="Proteomes" id="UP000593892">
    <property type="component" value="Chromosome"/>
</dbReference>
<evidence type="ECO:0000313" key="1">
    <source>
        <dbReference type="EMBL" id="QOY91194.1"/>
    </source>
</evidence>
<evidence type="ECO:0008006" key="3">
    <source>
        <dbReference type="Google" id="ProtNLM"/>
    </source>
</evidence>
<dbReference type="EMBL" id="CP063849">
    <property type="protein sequence ID" value="QOY91194.1"/>
    <property type="molecule type" value="Genomic_DNA"/>
</dbReference>
<gene>
    <name evidence="1" type="ORF">IRI77_14975</name>
</gene>
<dbReference type="RefSeq" id="WP_194452848.1">
    <property type="nucleotide sequence ID" value="NZ_CP063849.1"/>
</dbReference>
<evidence type="ECO:0000313" key="2">
    <source>
        <dbReference type="Proteomes" id="UP000593892"/>
    </source>
</evidence>
<dbReference type="KEGG" id="pfer:IRI77_14975"/>
<reference evidence="1 2" key="1">
    <citation type="submission" date="2020-10" db="EMBL/GenBank/DDBJ databases">
        <title>Complete genome sequence of Paludibaculum fermentans P105T, a facultatively anaerobic acidobacterium capable of dissimilatory Fe(III) reduction.</title>
        <authorList>
            <person name="Dedysh S.N."/>
            <person name="Beletsky A.V."/>
            <person name="Kulichevskaya I.S."/>
            <person name="Mardanov A.V."/>
            <person name="Ravin N.V."/>
        </authorList>
    </citation>
    <scope>NUCLEOTIDE SEQUENCE [LARGE SCALE GENOMIC DNA]</scope>
    <source>
        <strain evidence="1 2">P105</strain>
    </source>
</reference>
<dbReference type="AlphaFoldDB" id="A0A7S7SN85"/>
<proteinExistence type="predicted"/>
<keyword evidence="2" id="KW-1185">Reference proteome</keyword>